<proteinExistence type="predicted"/>
<accession>A0ABD0ZN21</accession>
<evidence type="ECO:0000313" key="5">
    <source>
        <dbReference type="Proteomes" id="UP001558713"/>
    </source>
</evidence>
<dbReference type="Pfam" id="PF08387">
    <property type="entry name" value="FBD"/>
    <property type="match status" value="1"/>
</dbReference>
<dbReference type="PANTHER" id="PTHR31900">
    <property type="entry name" value="F-BOX/RNI SUPERFAMILY PROTEIN-RELATED"/>
    <property type="match status" value="1"/>
</dbReference>
<comment type="caution">
    <text evidence="4">The sequence shown here is derived from an EMBL/GenBank/DDBJ whole genome shotgun (WGS) entry which is preliminary data.</text>
</comment>
<dbReference type="Gene3D" id="1.20.1280.50">
    <property type="match status" value="1"/>
</dbReference>
<keyword evidence="5" id="KW-1185">Reference proteome</keyword>
<dbReference type="EMBL" id="JBANAX010000716">
    <property type="protein sequence ID" value="KAL1195863.1"/>
    <property type="molecule type" value="Genomic_DNA"/>
</dbReference>
<sequence length="492" mass="55677">MLRQILLHLSAIHVGAAIGWLLGDLSILFEKKFKPKSYESIGSEDRISSLSNDLLVQILSHIPTKDAVATMILSKRWRSVWTMLPKLAFLETNTTDLVIGGLLGRLLDRFIGKSDKQRRFIEDSLQVHKAPILESLLIELGPLCPVDVNVGKWIENAIDRKVCELGFKLTWSAEPTSLPKSLYTCDTLVSLGLSDKILIDVPSSACLPSLKGLGLYFVVYKDEDSLVRLLSSCPILKYLIVDRHHQDNVNIFNIKIPSLEYLAYDYVKLGAQGEGIVGTLVIDSPILKKIFITDYSGDSCSFESKPRLDKATINFFYYPNDKFMRSLSTIMELEIVLSAGTLAWFNAINFSRLIECKIIILNELDWLEPLMGLLQNSSNLKVLFIDQTFKQVENELPLSWNQPSSVPGCLSSHLEIFEWKRYGGRREEKEMVKYILANSKCLKRAGISLKSTFNYLMMKDLESMSRVSTSSQLIFSTQLEYVSLTKEMMISD</sequence>
<dbReference type="SMART" id="SM00579">
    <property type="entry name" value="FBD"/>
    <property type="match status" value="1"/>
</dbReference>
<dbReference type="CDD" id="cd22160">
    <property type="entry name" value="F-box_AtFBL13-like"/>
    <property type="match status" value="1"/>
</dbReference>
<dbReference type="Pfam" id="PF24758">
    <property type="entry name" value="LRR_At5g56370"/>
    <property type="match status" value="1"/>
</dbReference>
<keyword evidence="1" id="KW-0472">Membrane</keyword>
<protein>
    <submittedName>
        <fullName evidence="4">F-box/FBD/LRR-repeat protein</fullName>
    </submittedName>
</protein>
<dbReference type="SMART" id="SM00256">
    <property type="entry name" value="FBOX"/>
    <property type="match status" value="1"/>
</dbReference>
<dbReference type="InterPro" id="IPR036047">
    <property type="entry name" value="F-box-like_dom_sf"/>
</dbReference>
<keyword evidence="1" id="KW-1133">Transmembrane helix</keyword>
<dbReference type="InterPro" id="IPR006566">
    <property type="entry name" value="FBD"/>
</dbReference>
<organism evidence="4 5">
    <name type="scientific">Cardamine amara subsp. amara</name>
    <dbReference type="NCBI Taxonomy" id="228776"/>
    <lineage>
        <taxon>Eukaryota</taxon>
        <taxon>Viridiplantae</taxon>
        <taxon>Streptophyta</taxon>
        <taxon>Embryophyta</taxon>
        <taxon>Tracheophyta</taxon>
        <taxon>Spermatophyta</taxon>
        <taxon>Magnoliopsida</taxon>
        <taxon>eudicotyledons</taxon>
        <taxon>Gunneridae</taxon>
        <taxon>Pentapetalae</taxon>
        <taxon>rosids</taxon>
        <taxon>malvids</taxon>
        <taxon>Brassicales</taxon>
        <taxon>Brassicaceae</taxon>
        <taxon>Cardamineae</taxon>
        <taxon>Cardamine</taxon>
    </lineage>
</organism>
<dbReference type="InterPro" id="IPR001810">
    <property type="entry name" value="F-box_dom"/>
</dbReference>
<dbReference type="AlphaFoldDB" id="A0ABD0ZN21"/>
<feature type="transmembrane region" description="Helical" evidence="1">
    <location>
        <begin position="6"/>
        <end position="29"/>
    </location>
</feature>
<evidence type="ECO:0000259" key="3">
    <source>
        <dbReference type="SMART" id="SM00579"/>
    </source>
</evidence>
<feature type="domain" description="F-box" evidence="2">
    <location>
        <begin position="50"/>
        <end position="90"/>
    </location>
</feature>
<dbReference type="Pfam" id="PF00646">
    <property type="entry name" value="F-box"/>
    <property type="match status" value="1"/>
</dbReference>
<reference evidence="4 5" key="1">
    <citation type="submission" date="2024-04" db="EMBL/GenBank/DDBJ databases">
        <title>Genome assembly C_amara_ONT_v2.</title>
        <authorList>
            <person name="Yant L."/>
            <person name="Moore C."/>
            <person name="Slenker M."/>
        </authorList>
    </citation>
    <scope>NUCLEOTIDE SEQUENCE [LARGE SCALE GENOMIC DNA]</scope>
    <source>
        <tissue evidence="4">Leaf</tissue>
    </source>
</reference>
<dbReference type="Proteomes" id="UP001558713">
    <property type="component" value="Unassembled WGS sequence"/>
</dbReference>
<dbReference type="SUPFAM" id="SSF81383">
    <property type="entry name" value="F-box domain"/>
    <property type="match status" value="1"/>
</dbReference>
<gene>
    <name evidence="4" type="ORF">V5N11_027725</name>
</gene>
<dbReference type="PANTHER" id="PTHR31900:SF34">
    <property type="entry name" value="EMB|CAB62440.1-RELATED"/>
    <property type="match status" value="1"/>
</dbReference>
<dbReference type="InterPro" id="IPR050232">
    <property type="entry name" value="FBL13/AtMIF1-like"/>
</dbReference>
<dbReference type="InterPro" id="IPR053781">
    <property type="entry name" value="F-box_AtFBL13-like"/>
</dbReference>
<evidence type="ECO:0000259" key="2">
    <source>
        <dbReference type="SMART" id="SM00256"/>
    </source>
</evidence>
<keyword evidence="1" id="KW-0812">Transmembrane</keyword>
<feature type="domain" description="FBD" evidence="3">
    <location>
        <begin position="408"/>
        <end position="476"/>
    </location>
</feature>
<name>A0ABD0ZN21_CARAN</name>
<evidence type="ECO:0000256" key="1">
    <source>
        <dbReference type="SAM" id="Phobius"/>
    </source>
</evidence>
<evidence type="ECO:0000313" key="4">
    <source>
        <dbReference type="EMBL" id="KAL1195863.1"/>
    </source>
</evidence>
<dbReference type="InterPro" id="IPR055411">
    <property type="entry name" value="LRR_FXL15/At3g58940/PEG3-like"/>
</dbReference>